<reference evidence="8" key="1">
    <citation type="journal article" date="2017" name="Genome Announc.">
        <title>High-Quality Whole-Genome Sequences of the Oligo-Mouse-Microbiota Bacterial Community.</title>
        <authorList>
            <person name="Garzetti D."/>
            <person name="Brugiroux S."/>
            <person name="Bunk B."/>
            <person name="Pukall R."/>
            <person name="McCoy K.D."/>
            <person name="Macpherson A.J."/>
            <person name="Stecher B."/>
        </authorList>
    </citation>
    <scope>NUCLEOTIDE SEQUENCE</scope>
    <source>
        <strain evidence="8">KB18</strain>
    </source>
</reference>
<protein>
    <recommendedName>
        <fullName evidence="2">Bis(5'-nucleosyl)-tetraphosphatase [asymmetrical]</fullName>
    </recommendedName>
    <alternativeName>
        <fullName evidence="5">Diadenosine 5',5'''-P1,P4-tetraphosphate asymmetrical hydrolase</fullName>
    </alternativeName>
</protein>
<dbReference type="Gene3D" id="3.90.79.10">
    <property type="entry name" value="Nucleoside Triphosphate Pyrophosphohydrolase"/>
    <property type="match status" value="1"/>
</dbReference>
<evidence type="ECO:0000256" key="6">
    <source>
        <dbReference type="RuleBase" id="RU003476"/>
    </source>
</evidence>
<gene>
    <name evidence="8" type="ORF">ADH66_08625</name>
    <name evidence="9" type="ORF">I5Q82_18665</name>
</gene>
<dbReference type="InterPro" id="IPR020084">
    <property type="entry name" value="NUDIX_hydrolase_CS"/>
</dbReference>
<evidence type="ECO:0000256" key="3">
    <source>
        <dbReference type="ARBA" id="ARBA00022741"/>
    </source>
</evidence>
<dbReference type="SUPFAM" id="SSF55811">
    <property type="entry name" value="Nudix"/>
    <property type="match status" value="1"/>
</dbReference>
<dbReference type="GO" id="GO:0004081">
    <property type="term" value="F:bis(5'-nucleosyl)-tetraphosphatase (asymmetrical) activity"/>
    <property type="evidence" value="ECO:0007669"/>
    <property type="project" value="TreeGrafter"/>
</dbReference>
<dbReference type="InterPro" id="IPR000086">
    <property type="entry name" value="NUDIX_hydrolase_dom"/>
</dbReference>
<dbReference type="GO" id="GO:0000166">
    <property type="term" value="F:nucleotide binding"/>
    <property type="evidence" value="ECO:0007669"/>
    <property type="project" value="UniProtKB-KW"/>
</dbReference>
<dbReference type="GO" id="GO:0006754">
    <property type="term" value="P:ATP biosynthetic process"/>
    <property type="evidence" value="ECO:0007669"/>
    <property type="project" value="TreeGrafter"/>
</dbReference>
<keyword evidence="3" id="KW-0547">Nucleotide-binding</keyword>
<dbReference type="AlphaFoldDB" id="A0A1Z2XWB2"/>
<keyword evidence="4 6" id="KW-0378">Hydrolase</keyword>
<evidence type="ECO:0000256" key="5">
    <source>
        <dbReference type="ARBA" id="ARBA00032644"/>
    </source>
</evidence>
<dbReference type="EMBL" id="CP021422">
    <property type="protein sequence ID" value="ASB42713.1"/>
    <property type="molecule type" value="Genomic_DNA"/>
</dbReference>
<dbReference type="Pfam" id="PF00293">
    <property type="entry name" value="NUDIX"/>
    <property type="match status" value="1"/>
</dbReference>
<dbReference type="CDD" id="cd03428">
    <property type="entry name" value="NUDIX_Ap4A_Nudt2"/>
    <property type="match status" value="1"/>
</dbReference>
<evidence type="ECO:0000256" key="4">
    <source>
        <dbReference type="ARBA" id="ARBA00022801"/>
    </source>
</evidence>
<keyword evidence="10" id="KW-1185">Reference proteome</keyword>
<evidence type="ECO:0000313" key="10">
    <source>
        <dbReference type="Proteomes" id="UP000196710"/>
    </source>
</evidence>
<dbReference type="RefSeq" id="WP_084384147.1">
    <property type="nucleotide sequence ID" value="NZ_CAQHGX010000001.1"/>
</dbReference>
<dbReference type="InterPro" id="IPR003565">
    <property type="entry name" value="Tetra_PHTase"/>
</dbReference>
<evidence type="ECO:0000256" key="1">
    <source>
        <dbReference type="ARBA" id="ARBA00005582"/>
    </source>
</evidence>
<reference evidence="9 11" key="3">
    <citation type="submission" date="2020-11" db="EMBL/GenBank/DDBJ databases">
        <title>Closed and high quality bacterial genomes of the OMM12 community.</title>
        <authorList>
            <person name="Marbouty M."/>
            <person name="Lamy-Besnier Q."/>
            <person name="Debarbieux L."/>
            <person name="Koszul R."/>
        </authorList>
    </citation>
    <scope>NUCLEOTIDE SEQUENCE [LARGE SCALE GENOMIC DNA]</scope>
    <source>
        <strain evidence="9 11">KB18</strain>
    </source>
</reference>
<accession>A0A1Z2XWB2</accession>
<dbReference type="Proteomes" id="UP000596035">
    <property type="component" value="Chromosome"/>
</dbReference>
<proteinExistence type="inferred from homology"/>
<evidence type="ECO:0000256" key="2">
    <source>
        <dbReference type="ARBA" id="ARBA00018911"/>
    </source>
</evidence>
<dbReference type="PANTHER" id="PTHR21340">
    <property type="entry name" value="DIADENOSINE 5,5-P1,P4-TETRAPHOSPHATE PYROPHOSPHOHYDROLASE MUTT"/>
    <property type="match status" value="1"/>
</dbReference>
<organism evidence="9 11">
    <name type="scientific">Acutalibacter muris</name>
    <dbReference type="NCBI Taxonomy" id="1796620"/>
    <lineage>
        <taxon>Bacteria</taxon>
        <taxon>Bacillati</taxon>
        <taxon>Bacillota</taxon>
        <taxon>Clostridia</taxon>
        <taxon>Eubacteriales</taxon>
        <taxon>Acutalibacteraceae</taxon>
        <taxon>Acutalibacter</taxon>
    </lineage>
</organism>
<dbReference type="EMBL" id="CP065321">
    <property type="protein sequence ID" value="QQR29994.1"/>
    <property type="molecule type" value="Genomic_DNA"/>
</dbReference>
<dbReference type="KEGG" id="amur:ADH66_08625"/>
<dbReference type="InterPro" id="IPR051325">
    <property type="entry name" value="Nudix_hydrolase_domain"/>
</dbReference>
<dbReference type="PROSITE" id="PS51462">
    <property type="entry name" value="NUDIX"/>
    <property type="match status" value="1"/>
</dbReference>
<dbReference type="PANTHER" id="PTHR21340:SF0">
    <property type="entry name" value="BIS(5'-NUCLEOSYL)-TETRAPHOSPHATASE [ASYMMETRICAL]"/>
    <property type="match status" value="1"/>
</dbReference>
<reference evidence="10" key="2">
    <citation type="submission" date="2017-05" db="EMBL/GenBank/DDBJ databases">
        <title>Improved OligoMM genomes.</title>
        <authorList>
            <person name="Garzetti D."/>
        </authorList>
    </citation>
    <scope>NUCLEOTIDE SEQUENCE [LARGE SCALE GENOMIC DNA]</scope>
    <source>
        <strain evidence="10">KB18</strain>
    </source>
</reference>
<dbReference type="InterPro" id="IPR015797">
    <property type="entry name" value="NUDIX_hydrolase-like_dom_sf"/>
</dbReference>
<dbReference type="GO" id="GO:0006167">
    <property type="term" value="P:AMP biosynthetic process"/>
    <property type="evidence" value="ECO:0007669"/>
    <property type="project" value="TreeGrafter"/>
</dbReference>
<evidence type="ECO:0000259" key="7">
    <source>
        <dbReference type="PROSITE" id="PS51462"/>
    </source>
</evidence>
<evidence type="ECO:0000313" key="9">
    <source>
        <dbReference type="EMBL" id="QQR29994.1"/>
    </source>
</evidence>
<name>A0A1Z2XWB2_9FIRM</name>
<evidence type="ECO:0000313" key="11">
    <source>
        <dbReference type="Proteomes" id="UP000596035"/>
    </source>
</evidence>
<dbReference type="InterPro" id="IPR020476">
    <property type="entry name" value="Nudix_hydrolase"/>
</dbReference>
<dbReference type="Proteomes" id="UP000196710">
    <property type="component" value="Chromosome"/>
</dbReference>
<evidence type="ECO:0000313" key="8">
    <source>
        <dbReference type="EMBL" id="ASB42713.1"/>
    </source>
</evidence>
<dbReference type="PROSITE" id="PS00893">
    <property type="entry name" value="NUDIX_BOX"/>
    <property type="match status" value="1"/>
</dbReference>
<feature type="domain" description="Nudix hydrolase" evidence="7">
    <location>
        <begin position="6"/>
        <end position="135"/>
    </location>
</feature>
<comment type="similarity">
    <text evidence="1 6">Belongs to the Nudix hydrolase family.</text>
</comment>
<sequence length="140" mass="15990">MKLNVKMEKSCGAVIWREQESLPHVLVLQHQNGGHWAFPKGHVEGKETEEQTALREIMEETGLKVKLDPGFRRVVTFSPKPGVMKDVVYFAAQPIGGKLRRQEEEVVDLRWLTLGQALKLVTYETDRAVLRDFAQGYVFP</sequence>
<dbReference type="PRINTS" id="PR00502">
    <property type="entry name" value="NUDIXFAMILY"/>
</dbReference>